<evidence type="ECO:0000313" key="10">
    <source>
        <dbReference type="Proteomes" id="UP000046395"/>
    </source>
</evidence>
<dbReference type="GO" id="GO:0003676">
    <property type="term" value="F:nucleic acid binding"/>
    <property type="evidence" value="ECO:0007669"/>
    <property type="project" value="InterPro"/>
</dbReference>
<dbReference type="STRING" id="70415.A0A5S6QN78"/>
<evidence type="ECO:0000313" key="11">
    <source>
        <dbReference type="WBParaSite" id="TMUE_2000008811.1"/>
    </source>
</evidence>
<dbReference type="WBParaSite" id="TMUE_2000008811.1">
    <property type="protein sequence ID" value="TMUE_2000008811.1"/>
    <property type="gene ID" value="WBGene00291905"/>
</dbReference>
<feature type="region of interest" description="Disordered" evidence="8">
    <location>
        <begin position="127"/>
        <end position="164"/>
    </location>
</feature>
<dbReference type="InterPro" id="IPR012337">
    <property type="entry name" value="RNaseH-like_sf"/>
</dbReference>
<keyword evidence="3" id="KW-0540">Nuclease</keyword>
<dbReference type="InterPro" id="IPR036397">
    <property type="entry name" value="RNaseH_sf"/>
</dbReference>
<evidence type="ECO:0000256" key="2">
    <source>
        <dbReference type="ARBA" id="ARBA00006357"/>
    </source>
</evidence>
<feature type="compositionally biased region" description="Polar residues" evidence="8">
    <location>
        <begin position="137"/>
        <end position="154"/>
    </location>
</feature>
<dbReference type="GO" id="GO:0008270">
    <property type="term" value="F:zinc ion binding"/>
    <property type="evidence" value="ECO:0007669"/>
    <property type="project" value="UniProtKB-KW"/>
</dbReference>
<dbReference type="InterPro" id="IPR047021">
    <property type="entry name" value="REXO1/3/4-like"/>
</dbReference>
<keyword evidence="10" id="KW-1185">Reference proteome</keyword>
<dbReference type="CDD" id="cd06145">
    <property type="entry name" value="REX1_like"/>
    <property type="match status" value="1"/>
</dbReference>
<evidence type="ECO:0000259" key="9">
    <source>
        <dbReference type="PROSITE" id="PS50103"/>
    </source>
</evidence>
<comment type="similarity">
    <text evidence="2">Belongs to the REXO1/REXO3 family.</text>
</comment>
<dbReference type="InterPro" id="IPR034922">
    <property type="entry name" value="REX1-like_exo"/>
</dbReference>
<protein>
    <submittedName>
        <fullName evidence="11">C3H1-type domain-containing protein</fullName>
    </submittedName>
</protein>
<comment type="subcellular location">
    <subcellularLocation>
        <location evidence="1">Nucleus</location>
    </subcellularLocation>
</comment>
<accession>A0A5S6QN78</accession>
<keyword evidence="7" id="KW-0863">Zinc-finger</keyword>
<dbReference type="InterPro" id="IPR031736">
    <property type="entry name" value="REXO1-like_dom"/>
</dbReference>
<evidence type="ECO:0000256" key="5">
    <source>
        <dbReference type="ARBA" id="ARBA00022839"/>
    </source>
</evidence>
<evidence type="ECO:0000256" key="6">
    <source>
        <dbReference type="ARBA" id="ARBA00023242"/>
    </source>
</evidence>
<dbReference type="InterPro" id="IPR013520">
    <property type="entry name" value="Ribonucl_H"/>
</dbReference>
<reference evidence="11" key="1">
    <citation type="submission" date="2019-12" db="UniProtKB">
        <authorList>
            <consortium name="WormBaseParasite"/>
        </authorList>
    </citation>
    <scope>IDENTIFICATION</scope>
</reference>
<evidence type="ECO:0000256" key="4">
    <source>
        <dbReference type="ARBA" id="ARBA00022801"/>
    </source>
</evidence>
<evidence type="ECO:0000256" key="1">
    <source>
        <dbReference type="ARBA" id="ARBA00004123"/>
    </source>
</evidence>
<dbReference type="GO" id="GO:0005634">
    <property type="term" value="C:nucleus"/>
    <property type="evidence" value="ECO:0007669"/>
    <property type="project" value="UniProtKB-SubCell"/>
</dbReference>
<dbReference type="AlphaFoldDB" id="A0A5S6QN78"/>
<sequence length="779" mass="86062">MFASLGFWQNIPCPYFNSDTPCQRPHCQFSHCEGNADKCESDTSGDNVDVADQDCNPACALAEISEVQKFAVSTETTSQADVALPNVSGPPELLVPSVPTRSVCTRTPLVYNPTPIAELRKRKKLKEERRVGKFTAEGQTKSPLANHAETNSTDSPEDVSGALNNSSVHVNGCFPDGAVGESNVADNMEKCSDTLSSGEDLKDETEEEQMCDQTTTAQSVLPSIADSGENVEEAMNDQGVHGKELGRTSVSTVVLEVTDENPVENDGHIATEDDDGVLHVTNLFGDDSDDDEEFRKAYSSRMSFRKGLAAPLAPRSSAHKVNWEQSAVKSNESNNSGMNGSNRRGQFQTVDLPVKQVVGSPLVPVTVVAPVIRCVEEVSLSADDDVADFQESVVLKKRRVAISKCDKSDDKPRIVFNPKCRIPMSIRQRYLDLFVEECLKHWPIKEEAIEKAVSEEDSLAKLSLSTKGYTVSAVNRLRRLRHGDSAGIATVQTTSGLTHGRTFYESLMPYLLTDEQLRNNGFPLPDEKCPSRAVYALETVAKLYRPMNDLERVCCRCGKTFHLAKDGSYPKRSDECIHHYSKAFKRRGYLEAKYWCCEGDLNSVGCCAASYHVTDMFPDSMLDNYITTGDSPREAVFALDCEMVYTTKGPSLARVTVVDGDLNVVCERTVKPEGELLDCNTRFSDVQKELSQLFGANCILVGHGLENDLRALKMIHQRVVDTSVVFPHRLGAPYKRGLKTLVIEYLKKIIQEDVSGHDSKEDASVCIELMKWKIAQDSW</sequence>
<feature type="region of interest" description="Disordered" evidence="8">
    <location>
        <begin position="316"/>
        <end position="344"/>
    </location>
</feature>
<evidence type="ECO:0000256" key="7">
    <source>
        <dbReference type="PROSITE-ProRule" id="PRU00723"/>
    </source>
</evidence>
<keyword evidence="7" id="KW-0479">Metal-binding</keyword>
<evidence type="ECO:0000256" key="8">
    <source>
        <dbReference type="SAM" id="MobiDB-lite"/>
    </source>
</evidence>
<name>A0A5S6QN78_TRIMR</name>
<keyword evidence="7" id="KW-0862">Zinc</keyword>
<keyword evidence="4" id="KW-0378">Hydrolase</keyword>
<dbReference type="PANTHER" id="PTHR12801">
    <property type="entry name" value="RNA EXONUCLEASE REXO1 / RECO3 FAMILY MEMBER-RELATED"/>
    <property type="match status" value="1"/>
</dbReference>
<keyword evidence="5" id="KW-0269">Exonuclease</keyword>
<dbReference type="GO" id="GO:0004527">
    <property type="term" value="F:exonuclease activity"/>
    <property type="evidence" value="ECO:0007669"/>
    <property type="project" value="UniProtKB-KW"/>
</dbReference>
<dbReference type="PANTHER" id="PTHR12801:SF115">
    <property type="entry name" value="FI18136P1-RELATED"/>
    <property type="match status" value="1"/>
</dbReference>
<dbReference type="Gene3D" id="3.30.420.10">
    <property type="entry name" value="Ribonuclease H-like superfamily/Ribonuclease H"/>
    <property type="match status" value="1"/>
</dbReference>
<feature type="compositionally biased region" description="Low complexity" evidence="8">
    <location>
        <begin position="330"/>
        <end position="342"/>
    </location>
</feature>
<evidence type="ECO:0000256" key="3">
    <source>
        <dbReference type="ARBA" id="ARBA00022722"/>
    </source>
</evidence>
<feature type="domain" description="C3H1-type" evidence="9">
    <location>
        <begin position="7"/>
        <end position="34"/>
    </location>
</feature>
<feature type="zinc finger region" description="C3H1-type" evidence="7">
    <location>
        <begin position="7"/>
        <end position="34"/>
    </location>
</feature>
<dbReference type="SMART" id="SM00479">
    <property type="entry name" value="EXOIII"/>
    <property type="match status" value="1"/>
</dbReference>
<dbReference type="PROSITE" id="PS50103">
    <property type="entry name" value="ZF_C3H1"/>
    <property type="match status" value="1"/>
</dbReference>
<dbReference type="Proteomes" id="UP000046395">
    <property type="component" value="Unassembled WGS sequence"/>
</dbReference>
<dbReference type="SUPFAM" id="SSF53098">
    <property type="entry name" value="Ribonuclease H-like"/>
    <property type="match status" value="1"/>
</dbReference>
<organism evidence="10 11">
    <name type="scientific">Trichuris muris</name>
    <name type="common">Mouse whipworm</name>
    <dbReference type="NCBI Taxonomy" id="70415"/>
    <lineage>
        <taxon>Eukaryota</taxon>
        <taxon>Metazoa</taxon>
        <taxon>Ecdysozoa</taxon>
        <taxon>Nematoda</taxon>
        <taxon>Enoplea</taxon>
        <taxon>Dorylaimia</taxon>
        <taxon>Trichinellida</taxon>
        <taxon>Trichuridae</taxon>
        <taxon>Trichuris</taxon>
    </lineage>
</organism>
<dbReference type="InterPro" id="IPR000571">
    <property type="entry name" value="Znf_CCCH"/>
</dbReference>
<keyword evidence="6" id="KW-0539">Nucleus</keyword>
<dbReference type="Pfam" id="PF15870">
    <property type="entry name" value="EloA-BP1"/>
    <property type="match status" value="2"/>
</dbReference>
<proteinExistence type="inferred from homology"/>